<organism evidence="2 3">
    <name type="scientific">Ohessyouella blattaphilus</name>
    <dbReference type="NCBI Taxonomy" id="2949333"/>
    <lineage>
        <taxon>Bacteria</taxon>
        <taxon>Bacillati</taxon>
        <taxon>Bacillota</taxon>
        <taxon>Clostridia</taxon>
        <taxon>Lachnospirales</taxon>
        <taxon>Lachnospiraceae</taxon>
        <taxon>Ohessyouella</taxon>
    </lineage>
</organism>
<dbReference type="Pfam" id="PF04542">
    <property type="entry name" value="Sigma70_r2"/>
    <property type="match status" value="1"/>
</dbReference>
<evidence type="ECO:0000259" key="1">
    <source>
        <dbReference type="Pfam" id="PF04542"/>
    </source>
</evidence>
<feature type="domain" description="RNA polymerase sigma-70 region 2" evidence="1">
    <location>
        <begin position="24"/>
        <end position="89"/>
    </location>
</feature>
<accession>A0ABT1EHZ3</accession>
<dbReference type="Gene3D" id="1.20.120.1810">
    <property type="match status" value="1"/>
</dbReference>
<dbReference type="EMBL" id="JAMZFV010000011">
    <property type="protein sequence ID" value="MCP1110328.1"/>
    <property type="molecule type" value="Genomic_DNA"/>
</dbReference>
<dbReference type="SUPFAM" id="SSF88946">
    <property type="entry name" value="Sigma2 domain of RNA polymerase sigma factors"/>
    <property type="match status" value="1"/>
</dbReference>
<dbReference type="InterPro" id="IPR007627">
    <property type="entry name" value="RNA_pol_sigma70_r2"/>
</dbReference>
<dbReference type="RefSeq" id="WP_262069208.1">
    <property type="nucleotide sequence ID" value="NZ_JAMXOC010000011.1"/>
</dbReference>
<sequence>MSNEELVRDIQTGQQSSEKMLLLWQQCEKFIIMIANKYKRIAEVEDLTQEGYFALCQAVEKYDGTKEATFIHYLAIWLKQTYSRYIMNNSHNIRVPVHAYRHIGVAAFQRNGISSTEYAAFKSIE</sequence>
<gene>
    <name evidence="2" type="ORF">NK118_08695</name>
</gene>
<dbReference type="InterPro" id="IPR050239">
    <property type="entry name" value="Sigma-70_RNA_pol_init_factors"/>
</dbReference>
<dbReference type="Proteomes" id="UP001523565">
    <property type="component" value="Unassembled WGS sequence"/>
</dbReference>
<evidence type="ECO:0000313" key="3">
    <source>
        <dbReference type="Proteomes" id="UP001523565"/>
    </source>
</evidence>
<dbReference type="PANTHER" id="PTHR30603:SF47">
    <property type="entry name" value="RNA POLYMERASE SIGMA FACTOR SIGD, CHLOROPLASTIC"/>
    <property type="match status" value="1"/>
</dbReference>
<dbReference type="InterPro" id="IPR013325">
    <property type="entry name" value="RNA_pol_sigma_r2"/>
</dbReference>
<protein>
    <recommendedName>
        <fullName evidence="1">RNA polymerase sigma-70 region 2 domain-containing protein</fullName>
    </recommendedName>
</protein>
<proteinExistence type="predicted"/>
<keyword evidence="3" id="KW-1185">Reference proteome</keyword>
<comment type="caution">
    <text evidence="2">The sequence shown here is derived from an EMBL/GenBank/DDBJ whole genome shotgun (WGS) entry which is preliminary data.</text>
</comment>
<reference evidence="2 3" key="1">
    <citation type="journal article" date="2022" name="Genome Biol. Evol.">
        <title>Host diet, physiology and behaviors set the stage for Lachnospiraceae cladogenesis.</title>
        <authorList>
            <person name="Vera-Ponce De Leon A."/>
            <person name="Schneider M."/>
            <person name="Jahnes B.C."/>
            <person name="Sadowski V."/>
            <person name="Camuy-Velez L.A."/>
            <person name="Duan J."/>
            <person name="Sabree Z.L."/>
        </authorList>
    </citation>
    <scope>NUCLEOTIDE SEQUENCE [LARGE SCALE GENOMIC DNA]</scope>
    <source>
        <strain evidence="2 3">PAL227</strain>
    </source>
</reference>
<dbReference type="PANTHER" id="PTHR30603">
    <property type="entry name" value="RNA POLYMERASE SIGMA FACTOR RPO"/>
    <property type="match status" value="1"/>
</dbReference>
<name>A0ABT1EHZ3_9FIRM</name>
<evidence type="ECO:0000313" key="2">
    <source>
        <dbReference type="EMBL" id="MCP1110328.1"/>
    </source>
</evidence>